<evidence type="ECO:0000256" key="1">
    <source>
        <dbReference type="SAM" id="Phobius"/>
    </source>
</evidence>
<evidence type="ECO:0000313" key="3">
    <source>
        <dbReference type="Proteomes" id="UP001501758"/>
    </source>
</evidence>
<comment type="caution">
    <text evidence="2">The sequence shown here is derived from an EMBL/GenBank/DDBJ whole genome shotgun (WGS) entry which is preliminary data.</text>
</comment>
<evidence type="ECO:0000313" key="2">
    <source>
        <dbReference type="EMBL" id="GAA0712080.1"/>
    </source>
</evidence>
<keyword evidence="1" id="KW-1133">Transmembrane helix</keyword>
<dbReference type="RefSeq" id="WP_343909650.1">
    <property type="nucleotide sequence ID" value="NZ_BAAAGE010000001.1"/>
</dbReference>
<sequence length="83" mass="9502">MIHKIMQIVTRIVENSYVNIIIAVGLIIIGFEQLYKQDTANLVLHWKHGMSLYGLLMLFQSLFKILKGSTKAYQHSVGKKKKA</sequence>
<dbReference type="Proteomes" id="UP001501758">
    <property type="component" value="Unassembled WGS sequence"/>
</dbReference>
<accession>A0ABP3TM18</accession>
<feature type="transmembrane region" description="Helical" evidence="1">
    <location>
        <begin position="12"/>
        <end position="30"/>
    </location>
</feature>
<feature type="transmembrane region" description="Helical" evidence="1">
    <location>
        <begin position="50"/>
        <end position="66"/>
    </location>
</feature>
<dbReference type="EMBL" id="BAAAGE010000001">
    <property type="protein sequence ID" value="GAA0712080.1"/>
    <property type="molecule type" value="Genomic_DNA"/>
</dbReference>
<keyword evidence="1" id="KW-0812">Transmembrane</keyword>
<organism evidence="2 3">
    <name type="scientific">Aquimarina litoralis</name>
    <dbReference type="NCBI Taxonomy" id="584605"/>
    <lineage>
        <taxon>Bacteria</taxon>
        <taxon>Pseudomonadati</taxon>
        <taxon>Bacteroidota</taxon>
        <taxon>Flavobacteriia</taxon>
        <taxon>Flavobacteriales</taxon>
        <taxon>Flavobacteriaceae</taxon>
        <taxon>Aquimarina</taxon>
    </lineage>
</organism>
<keyword evidence="3" id="KW-1185">Reference proteome</keyword>
<protein>
    <submittedName>
        <fullName evidence="2">Uncharacterized protein</fullName>
    </submittedName>
</protein>
<name>A0ABP3TM18_9FLAO</name>
<reference evidence="3" key="1">
    <citation type="journal article" date="2019" name="Int. J. Syst. Evol. Microbiol.">
        <title>The Global Catalogue of Microorganisms (GCM) 10K type strain sequencing project: providing services to taxonomists for standard genome sequencing and annotation.</title>
        <authorList>
            <consortium name="The Broad Institute Genomics Platform"/>
            <consortium name="The Broad Institute Genome Sequencing Center for Infectious Disease"/>
            <person name="Wu L."/>
            <person name="Ma J."/>
        </authorList>
    </citation>
    <scope>NUCLEOTIDE SEQUENCE [LARGE SCALE GENOMIC DNA]</scope>
    <source>
        <strain evidence="3">JCM 15974</strain>
    </source>
</reference>
<proteinExistence type="predicted"/>
<keyword evidence="1" id="KW-0472">Membrane</keyword>
<gene>
    <name evidence="2" type="ORF">GCM10009430_02150</name>
</gene>